<proteinExistence type="predicted"/>
<gene>
    <name evidence="2" type="ORF">WR25_15157</name>
</gene>
<evidence type="ECO:0000313" key="3">
    <source>
        <dbReference type="Proteomes" id="UP000218231"/>
    </source>
</evidence>
<evidence type="ECO:0000256" key="1">
    <source>
        <dbReference type="SAM" id="MobiDB-lite"/>
    </source>
</evidence>
<feature type="region of interest" description="Disordered" evidence="1">
    <location>
        <begin position="1"/>
        <end position="127"/>
    </location>
</feature>
<feature type="compositionally biased region" description="Polar residues" evidence="1">
    <location>
        <begin position="56"/>
        <end position="71"/>
    </location>
</feature>
<keyword evidence="3" id="KW-1185">Reference proteome</keyword>
<protein>
    <submittedName>
        <fullName evidence="2">Uncharacterized protein</fullName>
    </submittedName>
</protein>
<feature type="compositionally biased region" description="Basic and acidic residues" evidence="1">
    <location>
        <begin position="29"/>
        <end position="39"/>
    </location>
</feature>
<dbReference type="AlphaFoldDB" id="A0A2A2K4D4"/>
<dbReference type="EMBL" id="LIAE01009702">
    <property type="protein sequence ID" value="PAV68740.1"/>
    <property type="molecule type" value="Genomic_DNA"/>
</dbReference>
<dbReference type="Proteomes" id="UP000218231">
    <property type="component" value="Unassembled WGS sequence"/>
</dbReference>
<reference evidence="2 3" key="1">
    <citation type="journal article" date="2017" name="Curr. Biol.">
        <title>Genome architecture and evolution of a unichromosomal asexual nematode.</title>
        <authorList>
            <person name="Fradin H."/>
            <person name="Zegar C."/>
            <person name="Gutwein M."/>
            <person name="Lucas J."/>
            <person name="Kovtun M."/>
            <person name="Corcoran D."/>
            <person name="Baugh L.R."/>
            <person name="Kiontke K."/>
            <person name="Gunsalus K."/>
            <person name="Fitch D.H."/>
            <person name="Piano F."/>
        </authorList>
    </citation>
    <scope>NUCLEOTIDE SEQUENCE [LARGE SCALE GENOMIC DNA]</scope>
    <source>
        <strain evidence="2">PF1309</strain>
    </source>
</reference>
<feature type="compositionally biased region" description="Basic and acidic residues" evidence="1">
    <location>
        <begin position="75"/>
        <end position="84"/>
    </location>
</feature>
<evidence type="ECO:0000313" key="2">
    <source>
        <dbReference type="EMBL" id="PAV68740.1"/>
    </source>
</evidence>
<sequence length="168" mass="19053">MWVSAESMRALKVNQLSDSVQEDGSSEFGEQRSVEERPALPRFGQMAQRSARISDETSINQTSNLNNTKISGNGFEEKKIEFKNKANRRPPTDSNNKTAINKATSFNETGSENESAQSETSKTNPECDPNVLRFATDLTIQREQYWVKMREFTGITEEQFDVVIKFSK</sequence>
<accession>A0A2A2K4D4</accession>
<feature type="compositionally biased region" description="Polar residues" evidence="1">
    <location>
        <begin position="92"/>
        <end position="124"/>
    </location>
</feature>
<organism evidence="2 3">
    <name type="scientific">Diploscapter pachys</name>
    <dbReference type="NCBI Taxonomy" id="2018661"/>
    <lineage>
        <taxon>Eukaryota</taxon>
        <taxon>Metazoa</taxon>
        <taxon>Ecdysozoa</taxon>
        <taxon>Nematoda</taxon>
        <taxon>Chromadorea</taxon>
        <taxon>Rhabditida</taxon>
        <taxon>Rhabditina</taxon>
        <taxon>Rhabditomorpha</taxon>
        <taxon>Rhabditoidea</taxon>
        <taxon>Rhabditidae</taxon>
        <taxon>Diploscapter</taxon>
    </lineage>
</organism>
<name>A0A2A2K4D4_9BILA</name>
<comment type="caution">
    <text evidence="2">The sequence shown here is derived from an EMBL/GenBank/DDBJ whole genome shotgun (WGS) entry which is preliminary data.</text>
</comment>